<evidence type="ECO:0000256" key="3">
    <source>
        <dbReference type="ARBA" id="ARBA00023212"/>
    </source>
</evidence>
<dbReference type="GO" id="GO:0005814">
    <property type="term" value="C:centriole"/>
    <property type="evidence" value="ECO:0007669"/>
    <property type="project" value="UniProtKB-SubCell"/>
</dbReference>
<reference evidence="6 7" key="1">
    <citation type="journal article" date="2019" name="Mol. Ecol. Resour.">
        <title>Improving Illumina assemblies with Hi-C and long reads: an example with the North African dromedary.</title>
        <authorList>
            <person name="Elbers J.P."/>
            <person name="Rogers M.F."/>
            <person name="Perelman P.L."/>
            <person name="Proskuryakova A.A."/>
            <person name="Serdyukova N.A."/>
            <person name="Johnson W.E."/>
            <person name="Horin P."/>
            <person name="Corander J."/>
            <person name="Murphy D."/>
            <person name="Burger P.A."/>
        </authorList>
    </citation>
    <scope>NUCLEOTIDE SEQUENCE [LARGE SCALE GENOMIC DNA]</scope>
    <source>
        <strain evidence="6">Drom800</strain>
        <tissue evidence="6">Blood</tissue>
    </source>
</reference>
<sequence length="250" mass="30120">MCFRIQELQQEVYQLQEKLAMMESGLRDYNKQIELREREIERLSVALEGGRSPDILSLETRNKTNEKLIAHLNIQELNLCHKEKERLSDELLIKSDLETVVHQLEQEKQRLNKKIESFAVTERELTLEVERMRLEHGIKRRDKSPSRLDTFLKGIEEERDFYKKELERLQHIIQRRSCSRSYSTCEKIPVFKTLEKGDYNSEIHLITRERDELQRMLERFEKHMEDIQSNVKLLTAERDKLSVLYNEVRY</sequence>
<evidence type="ECO:0000256" key="2">
    <source>
        <dbReference type="ARBA" id="ARBA00022490"/>
    </source>
</evidence>
<proteinExistence type="inferred from homology"/>
<name>A0A5N4EGC1_CAMDR</name>
<keyword evidence="7" id="KW-1185">Reference proteome</keyword>
<protein>
    <submittedName>
        <fullName evidence="6">Centrosomal protein of 135 kDa</fullName>
    </submittedName>
</protein>
<dbReference type="PANTHER" id="PTHR20544:SF0">
    <property type="entry name" value="NUCLEOPROTEIN TPR_MLP1 DOMAIN-CONTAINING PROTEIN"/>
    <property type="match status" value="1"/>
</dbReference>
<dbReference type="InterPro" id="IPR051877">
    <property type="entry name" value="Centriole_BasalBody_StrucProt"/>
</dbReference>
<evidence type="ECO:0000313" key="7">
    <source>
        <dbReference type="Proteomes" id="UP000299084"/>
    </source>
</evidence>
<keyword evidence="3" id="KW-0206">Cytoskeleton</keyword>
<evidence type="ECO:0000256" key="1">
    <source>
        <dbReference type="ARBA" id="ARBA00004114"/>
    </source>
</evidence>
<dbReference type="EMBL" id="JWIN03000002">
    <property type="protein sequence ID" value="KAB1282541.1"/>
    <property type="molecule type" value="Genomic_DNA"/>
</dbReference>
<evidence type="ECO:0000256" key="4">
    <source>
        <dbReference type="ARBA" id="ARBA00038123"/>
    </source>
</evidence>
<gene>
    <name evidence="6" type="ORF">Cadr_000002039</name>
</gene>
<comment type="caution">
    <text evidence="6">The sequence shown here is derived from an EMBL/GenBank/DDBJ whole genome shotgun (WGS) entry which is preliminary data.</text>
</comment>
<dbReference type="AlphaFoldDB" id="A0A5N4EGC1"/>
<keyword evidence="5" id="KW-0175">Coiled coil</keyword>
<organism evidence="6 7">
    <name type="scientific">Camelus dromedarius</name>
    <name type="common">Dromedary</name>
    <name type="synonym">Arabian camel</name>
    <dbReference type="NCBI Taxonomy" id="9838"/>
    <lineage>
        <taxon>Eukaryota</taxon>
        <taxon>Metazoa</taxon>
        <taxon>Chordata</taxon>
        <taxon>Craniata</taxon>
        <taxon>Vertebrata</taxon>
        <taxon>Euteleostomi</taxon>
        <taxon>Mammalia</taxon>
        <taxon>Eutheria</taxon>
        <taxon>Laurasiatheria</taxon>
        <taxon>Artiodactyla</taxon>
        <taxon>Tylopoda</taxon>
        <taxon>Camelidae</taxon>
        <taxon>Camelus</taxon>
    </lineage>
</organism>
<accession>A0A5N4EGC1</accession>
<evidence type="ECO:0000313" key="6">
    <source>
        <dbReference type="EMBL" id="KAB1282541.1"/>
    </source>
</evidence>
<keyword evidence="2" id="KW-0963">Cytoplasm</keyword>
<dbReference type="PANTHER" id="PTHR20544">
    <property type="entry name" value="CENTROSOMAL PROTEIN CEP135"/>
    <property type="match status" value="1"/>
</dbReference>
<comment type="similarity">
    <text evidence="4">Belongs to the CEP135/TSGA10 family.</text>
</comment>
<dbReference type="Proteomes" id="UP000299084">
    <property type="component" value="Unassembled WGS sequence"/>
</dbReference>
<comment type="subcellular location">
    <subcellularLocation>
        <location evidence="1">Cytoplasm</location>
        <location evidence="1">Cytoskeleton</location>
        <location evidence="1">Microtubule organizing center</location>
        <location evidence="1">Centrosome</location>
        <location evidence="1">Centriole</location>
    </subcellularLocation>
</comment>
<feature type="coiled-coil region" evidence="5">
    <location>
        <begin position="94"/>
        <end position="124"/>
    </location>
</feature>
<feature type="coiled-coil region" evidence="5">
    <location>
        <begin position="203"/>
        <end position="237"/>
    </location>
</feature>
<evidence type="ECO:0000256" key="5">
    <source>
        <dbReference type="SAM" id="Coils"/>
    </source>
</evidence>
<feature type="coiled-coil region" evidence="5">
    <location>
        <begin position="5"/>
        <end position="46"/>
    </location>
</feature>